<keyword evidence="2" id="KW-1185">Reference proteome</keyword>
<comment type="caution">
    <text evidence="1">The sequence shown here is derived from an EMBL/GenBank/DDBJ whole genome shotgun (WGS) entry which is preliminary data.</text>
</comment>
<name>A0ACC2WA82_9TREE</name>
<accession>A0ACC2WA82</accession>
<proteinExistence type="predicted"/>
<evidence type="ECO:0000313" key="1">
    <source>
        <dbReference type="EMBL" id="KAJ9108685.1"/>
    </source>
</evidence>
<evidence type="ECO:0000313" key="2">
    <source>
        <dbReference type="Proteomes" id="UP001227268"/>
    </source>
</evidence>
<organism evidence="1 2">
    <name type="scientific">Naganishia friedmannii</name>
    <dbReference type="NCBI Taxonomy" id="89922"/>
    <lineage>
        <taxon>Eukaryota</taxon>
        <taxon>Fungi</taxon>
        <taxon>Dikarya</taxon>
        <taxon>Basidiomycota</taxon>
        <taxon>Agaricomycotina</taxon>
        <taxon>Tremellomycetes</taxon>
        <taxon>Filobasidiales</taxon>
        <taxon>Filobasidiaceae</taxon>
        <taxon>Naganishia</taxon>
    </lineage>
</organism>
<protein>
    <submittedName>
        <fullName evidence="1">Uncharacterized protein</fullName>
    </submittedName>
</protein>
<gene>
    <name evidence="1" type="ORF">QFC21_000005</name>
</gene>
<reference evidence="1" key="1">
    <citation type="submission" date="2023-04" db="EMBL/GenBank/DDBJ databases">
        <title>Draft Genome sequencing of Naganishia species isolated from polar environments using Oxford Nanopore Technology.</title>
        <authorList>
            <person name="Leo P."/>
            <person name="Venkateswaran K."/>
        </authorList>
    </citation>
    <scope>NUCLEOTIDE SEQUENCE</scope>
    <source>
        <strain evidence="1">MNA-CCFEE 5423</strain>
    </source>
</reference>
<dbReference type="Proteomes" id="UP001227268">
    <property type="component" value="Unassembled WGS sequence"/>
</dbReference>
<dbReference type="EMBL" id="JASBWT010000001">
    <property type="protein sequence ID" value="KAJ9108685.1"/>
    <property type="molecule type" value="Genomic_DNA"/>
</dbReference>
<sequence>MNVADEKAPFSTIPVDKEDSTTSLEDVQIVPAADSRQKANTDTLAALSRLRKNLLYAVLTLTLGSHNLGISCLFTTTEAIAADLGLDQGGNAIWLISSYAMAFAAFIPLGGRLADVARPQWCFLSGLIGMTALTLGHSFVNDEKLFISLRALEGICAALAMPSCFSMIVALYPNKKEQTTRLIAASILSALGAVSGFIFGALLEMASWRWIFRFLACFSAALAISGWLLFPRKSAAPTLPTQSHSRIKFVEVLKQLDLIGVLTIMACLLLFNLALTSTGFFIYRLHKYALKLTSTKSGIPCQAQRSTAGPALGFWPPL</sequence>